<dbReference type="Pfam" id="PF01142">
    <property type="entry name" value="TruD"/>
    <property type="match status" value="2"/>
</dbReference>
<dbReference type="InterPro" id="IPR043165">
    <property type="entry name" value="TruD_insert_sf"/>
</dbReference>
<dbReference type="Gene3D" id="3.30.2340.10">
    <property type="entry name" value="TruD, insertion domain"/>
    <property type="match status" value="1"/>
</dbReference>
<dbReference type="PANTHER" id="PTHR47811">
    <property type="entry name" value="TRNA PSEUDOURIDINE SYNTHASE D"/>
    <property type="match status" value="1"/>
</dbReference>
<dbReference type="PANTHER" id="PTHR47811:SF1">
    <property type="entry name" value="TRNA PSEUDOURIDINE SYNTHASE D"/>
    <property type="match status" value="1"/>
</dbReference>
<keyword evidence="3 6" id="KW-0413">Isomerase</keyword>
<evidence type="ECO:0000259" key="5">
    <source>
        <dbReference type="PROSITE" id="PS50984"/>
    </source>
</evidence>
<proteinExistence type="inferred from homology"/>
<comment type="similarity">
    <text evidence="1">Belongs to the pseudouridine synthase TruD family.</text>
</comment>
<evidence type="ECO:0000256" key="2">
    <source>
        <dbReference type="ARBA" id="ARBA00022694"/>
    </source>
</evidence>
<dbReference type="HAMAP" id="MF_01082">
    <property type="entry name" value="TruD"/>
    <property type="match status" value="1"/>
</dbReference>
<dbReference type="InterPro" id="IPR042214">
    <property type="entry name" value="TruD_catalytic"/>
</dbReference>
<dbReference type="InterPro" id="IPR001656">
    <property type="entry name" value="PsdUridine_synth_TruD"/>
</dbReference>
<dbReference type="GO" id="GO:0008033">
    <property type="term" value="P:tRNA processing"/>
    <property type="evidence" value="ECO:0007669"/>
    <property type="project" value="UniProtKB-KW"/>
</dbReference>
<evidence type="ECO:0000256" key="1">
    <source>
        <dbReference type="ARBA" id="ARBA00007953"/>
    </source>
</evidence>
<dbReference type="InterPro" id="IPR020119">
    <property type="entry name" value="PsdUridine_synth_TruD_CS"/>
</dbReference>
<name>A0A5B8R9G1_9ZZZZ</name>
<evidence type="ECO:0000256" key="3">
    <source>
        <dbReference type="ARBA" id="ARBA00023235"/>
    </source>
</evidence>
<dbReference type="AlphaFoldDB" id="A0A5B8R9G1"/>
<keyword evidence="2" id="KW-0819">tRNA processing</keyword>
<feature type="compositionally biased region" description="Pro residues" evidence="4">
    <location>
        <begin position="10"/>
        <end position="21"/>
    </location>
</feature>
<gene>
    <name evidence="6" type="primary">truD</name>
    <name evidence="6" type="ORF">KBTEX_00931</name>
</gene>
<dbReference type="PROSITE" id="PS01268">
    <property type="entry name" value="UPF0024"/>
    <property type="match status" value="1"/>
</dbReference>
<evidence type="ECO:0000313" key="6">
    <source>
        <dbReference type="EMBL" id="QEA04623.1"/>
    </source>
</evidence>
<dbReference type="GO" id="GO:0003723">
    <property type="term" value="F:RNA binding"/>
    <property type="evidence" value="ECO:0007669"/>
    <property type="project" value="InterPro"/>
</dbReference>
<dbReference type="PROSITE" id="PS50984">
    <property type="entry name" value="TRUD"/>
    <property type="match status" value="1"/>
</dbReference>
<feature type="region of interest" description="Disordered" evidence="4">
    <location>
        <begin position="1"/>
        <end position="32"/>
    </location>
</feature>
<dbReference type="Gene3D" id="3.30.2350.20">
    <property type="entry name" value="TruD, catalytic domain"/>
    <property type="match status" value="1"/>
</dbReference>
<evidence type="ECO:0000256" key="4">
    <source>
        <dbReference type="SAM" id="MobiDB-lite"/>
    </source>
</evidence>
<sequence>MSAETAGPVPTDPTEPVPAAGPPLGTARIRGRPEDFQVREIPLVAPDGDGEHWLVEIRKRGLTTAEAVRRLARAFDCPPRAISHAGLKDRHALTTQWLSIHAPAVPPAVGPVEDGLDVISAGRHRRKLRVGTLAGNRFRIRLTDVTAPRRSLDARLATVARSGVPNYFGPQRFGRDGGNLAQALAWHRGEGRRLNRSVQGLLLSAVRAEAFNRVLRRRVESGCWDRALPGDQMILDGRGSLFAAGRESAAGLVHRLALQTIHPTGPLPGTGGATVEAEAAALETDALAGMAPLLALLEARRMRAARRALRLRVAALSWHWEGPAELVVAFRLPPGSYATTVLAECLRLTEAEPVAE</sequence>
<protein>
    <submittedName>
        <fullName evidence="6">tRNA pseudouridine synthase D</fullName>
        <ecNumber evidence="6">5.4.99.27</ecNumber>
    </submittedName>
</protein>
<dbReference type="InterPro" id="IPR020103">
    <property type="entry name" value="PsdUridine_synth_cat_dom_sf"/>
</dbReference>
<feature type="domain" description="TRUD" evidence="5">
    <location>
        <begin position="163"/>
        <end position="311"/>
    </location>
</feature>
<dbReference type="InterPro" id="IPR011760">
    <property type="entry name" value="PsdUridine_synth_TruD_insert"/>
</dbReference>
<dbReference type="InterPro" id="IPR050170">
    <property type="entry name" value="TruD_pseudoU_synthase"/>
</dbReference>
<dbReference type="GO" id="GO:0001522">
    <property type="term" value="P:pseudouridine synthesis"/>
    <property type="evidence" value="ECO:0007669"/>
    <property type="project" value="InterPro"/>
</dbReference>
<dbReference type="GO" id="GO:0160150">
    <property type="term" value="F:tRNA pseudouridine(13) synthase activity"/>
    <property type="evidence" value="ECO:0007669"/>
    <property type="project" value="UniProtKB-EC"/>
</dbReference>
<accession>A0A5B8R9G1</accession>
<organism evidence="6">
    <name type="scientific">uncultured organism</name>
    <dbReference type="NCBI Taxonomy" id="155900"/>
    <lineage>
        <taxon>unclassified sequences</taxon>
        <taxon>environmental samples</taxon>
    </lineage>
</organism>
<dbReference type="EC" id="5.4.99.27" evidence="6"/>
<dbReference type="CDD" id="cd02575">
    <property type="entry name" value="PseudoU_synth_EcTruD"/>
    <property type="match status" value="1"/>
</dbReference>
<dbReference type="SUPFAM" id="SSF55120">
    <property type="entry name" value="Pseudouridine synthase"/>
    <property type="match status" value="1"/>
</dbReference>
<dbReference type="EMBL" id="MN079086">
    <property type="protein sequence ID" value="QEA04623.1"/>
    <property type="molecule type" value="Genomic_DNA"/>
</dbReference>
<reference evidence="6" key="1">
    <citation type="submission" date="2019-06" db="EMBL/GenBank/DDBJ databases">
        <authorList>
            <person name="Murdoch R.W."/>
            <person name="Fathepure B."/>
        </authorList>
    </citation>
    <scope>NUCLEOTIDE SEQUENCE</scope>
</reference>